<protein>
    <submittedName>
        <fullName evidence="1">Unannotated protein</fullName>
    </submittedName>
</protein>
<sequence length="943" mass="95070">MGARKITRPATTRTRTSGTLIGRRPLAAASALTLAASLVLAAVSPAAGGGTIDSTFNPPRVGTDGAVSAVVSIADSQTLIGGSFTHYDGTVTNRVAKLGADGLLDKAFSTNLGAGPNNAVSSVVEQADHKILIGGTFSQVSGAPRCGIARLNADGSLDTGFNPGGGATAVNSKAQTKCSWVSAIALQGDKPIIAGLFASYNGTVKNRIARLNTNGSLDASFNPDVSAIFAITTAANSTTATLSKVTGLKPNTTYRVYSSTIPKSANVTFTMPASLTTRVTLSQAAGIRAGKSVASTVITTGANAAIAALAVDPNTAKVIIGGTFSTFDGVARSRIARLTEDGGLDSGFSPGAGPDGAIGAVGVAADSRVWIAGSFTHVGATSRNRIARLGVTGALDTNFDPGTGLNGTVYALRVLTEGSVVAVGGFTTYNGADASRIVRLTDAGTQSPDFILSPALAVGNTALALDVDATSGAIAVGGFFLRGVSRLTSAGVYDTTFNPEVTSAANDTVSAIVPQSGGQILIAGNFTRYNGILRKRIARLGADGTLDDGFVSPGADGQILAMAEVAGGKILIAGEFTKIGTQDAKGLARLNADGSLDTGFNVGLGPAISGSATVPAIYTIGVQTDGSIIVGGNFTQFAGATAGRLARVYDDGTLDTLFNVGGVGADGSVYAIKTLTSGTALIGGDFTHFNGASAKRLIRIQSDGTNDSSFDVGSGPSASVRALAVQPLDGKIIVGGYFSNFAGSPRNRLTRLTDRGALDPGYDTGGLVSADLTITTTAGTTAATLGATDGLLPNTTYGINTDSGTIPKSGHITFTTGAANLDGVVSTHIILSSSTGVTTGEPDEPVNIVLRGAAGGGVRSLLVQPDGKVVAVGSFSNFDGRDRRQIVRLKLDGSLDSTLMPGAGVNGYRVDTVAIQANKYLLIGGEFFSYGGNLRNRIARIKP</sequence>
<dbReference type="AlphaFoldDB" id="A0A6J7DDS2"/>
<name>A0A6J7DDS2_9ZZZZ</name>
<proteinExistence type="predicted"/>
<dbReference type="NCBIfam" id="TIGR02608">
    <property type="entry name" value="delta_60_rpt"/>
    <property type="match status" value="8"/>
</dbReference>
<dbReference type="PANTHER" id="PTHR31778">
    <property type="entry name" value="BUD SITE SELECTION PROTEIN RAX2"/>
    <property type="match status" value="1"/>
</dbReference>
<dbReference type="PANTHER" id="PTHR31778:SF2">
    <property type="entry name" value="BUD SITE SELECTION PROTEIN RAX2"/>
    <property type="match status" value="1"/>
</dbReference>
<dbReference type="GO" id="GO:1902929">
    <property type="term" value="C:plasma membrane of growing cell tip"/>
    <property type="evidence" value="ECO:0007669"/>
    <property type="project" value="TreeGrafter"/>
</dbReference>
<gene>
    <name evidence="1" type="ORF">UFOPK3444_00627</name>
</gene>
<dbReference type="EMBL" id="CAFBLU010000007">
    <property type="protein sequence ID" value="CAB4869182.1"/>
    <property type="molecule type" value="Genomic_DNA"/>
</dbReference>
<accession>A0A6J7DDS2</accession>
<organism evidence="1">
    <name type="scientific">freshwater metagenome</name>
    <dbReference type="NCBI Taxonomy" id="449393"/>
    <lineage>
        <taxon>unclassified sequences</taxon>
        <taxon>metagenomes</taxon>
        <taxon>ecological metagenomes</taxon>
    </lineage>
</organism>
<evidence type="ECO:0000313" key="1">
    <source>
        <dbReference type="EMBL" id="CAB4869182.1"/>
    </source>
</evidence>
<dbReference type="Gene3D" id="2.80.10.50">
    <property type="match status" value="7"/>
</dbReference>
<reference evidence="1" key="1">
    <citation type="submission" date="2020-05" db="EMBL/GenBank/DDBJ databases">
        <authorList>
            <person name="Chiriac C."/>
            <person name="Salcher M."/>
            <person name="Ghai R."/>
            <person name="Kavagutti S V."/>
        </authorList>
    </citation>
    <scope>NUCLEOTIDE SEQUENCE</scope>
</reference>
<dbReference type="InterPro" id="IPR013431">
    <property type="entry name" value="Delta_60_rpt"/>
</dbReference>
<dbReference type="Pfam" id="PF17164">
    <property type="entry name" value="DUF5122"/>
    <property type="match status" value="13"/>
</dbReference>